<dbReference type="RefSeq" id="WP_193861968.1">
    <property type="nucleotide sequence ID" value="NZ_JADDUM010000019.1"/>
</dbReference>
<name>A0ABR9SMH0_9PSED</name>
<dbReference type="EMBL" id="JADDUM010000019">
    <property type="protein sequence ID" value="MBE8589809.1"/>
    <property type="molecule type" value="Genomic_DNA"/>
</dbReference>
<evidence type="ECO:0000313" key="2">
    <source>
        <dbReference type="Proteomes" id="UP000613075"/>
    </source>
</evidence>
<evidence type="ECO:0000313" key="1">
    <source>
        <dbReference type="EMBL" id="MBE8589809.1"/>
    </source>
</evidence>
<dbReference type="Proteomes" id="UP000613075">
    <property type="component" value="Unassembled WGS sequence"/>
</dbReference>
<keyword evidence="2" id="KW-1185">Reference proteome</keyword>
<protein>
    <submittedName>
        <fullName evidence="1">Uncharacterized protein</fullName>
    </submittedName>
</protein>
<organism evidence="1 2">
    <name type="scientific">Pseudomonas cyclaminis</name>
    <dbReference type="NCBI Taxonomy" id="2781239"/>
    <lineage>
        <taxon>Bacteria</taxon>
        <taxon>Pseudomonadati</taxon>
        <taxon>Pseudomonadota</taxon>
        <taxon>Gammaproteobacteria</taxon>
        <taxon>Pseudomonadales</taxon>
        <taxon>Pseudomonadaceae</taxon>
        <taxon>Pseudomonas</taxon>
    </lineage>
</organism>
<sequence length="168" mass="19073">MDNRGSTLARLKILTKALQDNKSAPASLSKACYSQGSFASYIYPSEGIGSMALNTLKSSANQFIEDGGWRKLDSLRKAYLTIYKTGSHGIITKHRNKENQKQQLIELQNALDLERRYRIRVQIAYESLLQRMHILVKTEPELASFINQHLAVFSLKRITLANDNEQQS</sequence>
<reference evidence="1 2" key="1">
    <citation type="submission" date="2020-10" db="EMBL/GenBank/DDBJ databases">
        <title>The draft genomes of Cyclamen pathogen Pseudomonas sp.</title>
        <authorList>
            <person name="Fujikawa T."/>
            <person name="Sawada H."/>
        </authorList>
    </citation>
    <scope>NUCLEOTIDE SEQUENCE [LARGE SCALE GENOMIC DNA]</scope>
    <source>
        <strain evidence="1 2">MAFF 301449</strain>
    </source>
</reference>
<comment type="caution">
    <text evidence="1">The sequence shown here is derived from an EMBL/GenBank/DDBJ whole genome shotgun (WGS) entry which is preliminary data.</text>
</comment>
<proteinExistence type="predicted"/>
<accession>A0ABR9SMH0</accession>
<gene>
    <name evidence="1" type="ORF">IQK56_02095</name>
</gene>